<dbReference type="AlphaFoldDB" id="A0AAU4JZB7"/>
<dbReference type="PROSITE" id="PS50928">
    <property type="entry name" value="ABC_TM1"/>
    <property type="match status" value="1"/>
</dbReference>
<dbReference type="InterPro" id="IPR000515">
    <property type="entry name" value="MetI-like"/>
</dbReference>
<evidence type="ECO:0000259" key="8">
    <source>
        <dbReference type="PROSITE" id="PS50928"/>
    </source>
</evidence>
<evidence type="ECO:0000313" key="9">
    <source>
        <dbReference type="EMBL" id="WUM19126.1"/>
    </source>
</evidence>
<comment type="similarity">
    <text evidence="7">Belongs to the binding-protein-dependent transport system permease family.</text>
</comment>
<keyword evidence="5 7" id="KW-1133">Transmembrane helix</keyword>
<feature type="transmembrane region" description="Helical" evidence="7">
    <location>
        <begin position="139"/>
        <end position="159"/>
    </location>
</feature>
<evidence type="ECO:0000256" key="6">
    <source>
        <dbReference type="ARBA" id="ARBA00023136"/>
    </source>
</evidence>
<evidence type="ECO:0000256" key="2">
    <source>
        <dbReference type="ARBA" id="ARBA00022448"/>
    </source>
</evidence>
<evidence type="ECO:0000256" key="5">
    <source>
        <dbReference type="ARBA" id="ARBA00022989"/>
    </source>
</evidence>
<feature type="domain" description="ABC transmembrane type-1" evidence="8">
    <location>
        <begin position="133"/>
        <end position="527"/>
    </location>
</feature>
<feature type="transmembrane region" description="Helical" evidence="7">
    <location>
        <begin position="166"/>
        <end position="186"/>
    </location>
</feature>
<feature type="transmembrane region" description="Helical" evidence="7">
    <location>
        <begin position="32"/>
        <end position="57"/>
    </location>
</feature>
<feature type="transmembrane region" description="Helical" evidence="7">
    <location>
        <begin position="317"/>
        <end position="338"/>
    </location>
</feature>
<evidence type="ECO:0000313" key="10">
    <source>
        <dbReference type="Proteomes" id="UP001432128"/>
    </source>
</evidence>
<dbReference type="GO" id="GO:0005886">
    <property type="term" value="C:plasma membrane"/>
    <property type="evidence" value="ECO:0007669"/>
    <property type="project" value="UniProtKB-SubCell"/>
</dbReference>
<dbReference type="KEGG" id="whr:OG579_15555"/>
<comment type="subcellular location">
    <subcellularLocation>
        <location evidence="1 7">Cell membrane</location>
        <topology evidence="1 7">Multi-pass membrane protein</topology>
    </subcellularLocation>
</comment>
<feature type="transmembrane region" description="Helical" evidence="7">
    <location>
        <begin position="206"/>
        <end position="227"/>
    </location>
</feature>
<feature type="transmembrane region" description="Helical" evidence="7">
    <location>
        <begin position="350"/>
        <end position="368"/>
    </location>
</feature>
<dbReference type="Proteomes" id="UP001432128">
    <property type="component" value="Chromosome"/>
</dbReference>
<dbReference type="Pfam" id="PF00528">
    <property type="entry name" value="BPD_transp_1"/>
    <property type="match status" value="1"/>
</dbReference>
<gene>
    <name evidence="9" type="ORF">OG579_15555</name>
</gene>
<feature type="transmembrane region" description="Helical" evidence="7">
    <location>
        <begin position="234"/>
        <end position="251"/>
    </location>
</feature>
<feature type="transmembrane region" description="Helical" evidence="7">
    <location>
        <begin position="463"/>
        <end position="488"/>
    </location>
</feature>
<dbReference type="PANTHER" id="PTHR43163">
    <property type="entry name" value="DIPEPTIDE TRANSPORT SYSTEM PERMEASE PROTEIN DPPB-RELATED"/>
    <property type="match status" value="1"/>
</dbReference>
<keyword evidence="6 7" id="KW-0472">Membrane</keyword>
<proteinExistence type="inferred from homology"/>
<feature type="transmembrane region" description="Helical" evidence="7">
    <location>
        <begin position="408"/>
        <end position="426"/>
    </location>
</feature>
<evidence type="ECO:0000256" key="7">
    <source>
        <dbReference type="RuleBase" id="RU363032"/>
    </source>
</evidence>
<dbReference type="RefSeq" id="WP_082501620.1">
    <property type="nucleotide sequence ID" value="NZ_CP108021.1"/>
</dbReference>
<feature type="transmembrane region" description="Helical" evidence="7">
    <location>
        <begin position="508"/>
        <end position="531"/>
    </location>
</feature>
<feature type="transmembrane region" description="Helical" evidence="7">
    <location>
        <begin position="257"/>
        <end position="278"/>
    </location>
</feature>
<dbReference type="CDD" id="cd06261">
    <property type="entry name" value="TM_PBP2"/>
    <property type="match status" value="1"/>
</dbReference>
<protein>
    <submittedName>
        <fullName evidence="9">ABC transporter permease</fullName>
    </submittedName>
</protein>
<dbReference type="GO" id="GO:0055085">
    <property type="term" value="P:transmembrane transport"/>
    <property type="evidence" value="ECO:0007669"/>
    <property type="project" value="InterPro"/>
</dbReference>
<dbReference type="EMBL" id="CP108021">
    <property type="protein sequence ID" value="WUM19126.1"/>
    <property type="molecule type" value="Genomic_DNA"/>
</dbReference>
<evidence type="ECO:0000256" key="3">
    <source>
        <dbReference type="ARBA" id="ARBA00022475"/>
    </source>
</evidence>
<accession>A0AAU4JZB7</accession>
<dbReference type="SUPFAM" id="SSF161098">
    <property type="entry name" value="MetI-like"/>
    <property type="match status" value="1"/>
</dbReference>
<evidence type="ECO:0000256" key="1">
    <source>
        <dbReference type="ARBA" id="ARBA00004651"/>
    </source>
</evidence>
<reference evidence="9 10" key="1">
    <citation type="submission" date="2022-10" db="EMBL/GenBank/DDBJ databases">
        <title>The complete genomes of actinobacterial strains from the NBC collection.</title>
        <authorList>
            <person name="Joergensen T.S."/>
            <person name="Alvarez Arevalo M."/>
            <person name="Sterndorff E.B."/>
            <person name="Faurdal D."/>
            <person name="Vuksanovic O."/>
            <person name="Mourched A.-S."/>
            <person name="Charusanti P."/>
            <person name="Shaw S."/>
            <person name="Blin K."/>
            <person name="Weber T."/>
        </authorList>
    </citation>
    <scope>NUCLEOTIDE SEQUENCE [LARGE SCALE GENOMIC DNA]</scope>
    <source>
        <strain evidence="9 10">NBC_00319</strain>
    </source>
</reference>
<keyword evidence="2 7" id="KW-0813">Transport</keyword>
<keyword evidence="10" id="KW-1185">Reference proteome</keyword>
<evidence type="ECO:0000256" key="4">
    <source>
        <dbReference type="ARBA" id="ARBA00022692"/>
    </source>
</evidence>
<dbReference type="PANTHER" id="PTHR43163:SF9">
    <property type="entry name" value="ABC TRANSPORTER PERMEASE PROTEIN"/>
    <property type="match status" value="1"/>
</dbReference>
<dbReference type="InterPro" id="IPR035906">
    <property type="entry name" value="MetI-like_sf"/>
</dbReference>
<keyword evidence="3" id="KW-1003">Cell membrane</keyword>
<organism evidence="9 10">
    <name type="scientific">Williamsia herbipolensis</name>
    <dbReference type="NCBI Taxonomy" id="1603258"/>
    <lineage>
        <taxon>Bacteria</taxon>
        <taxon>Bacillati</taxon>
        <taxon>Actinomycetota</taxon>
        <taxon>Actinomycetes</taxon>
        <taxon>Mycobacteriales</taxon>
        <taxon>Nocardiaceae</taxon>
        <taxon>Williamsia</taxon>
    </lineage>
</organism>
<dbReference type="Gene3D" id="1.10.3720.10">
    <property type="entry name" value="MetI-like"/>
    <property type="match status" value="1"/>
</dbReference>
<feature type="transmembrane region" description="Helical" evidence="7">
    <location>
        <begin position="290"/>
        <end position="311"/>
    </location>
</feature>
<name>A0AAU4JZB7_9NOCA</name>
<sequence>MSTATSDPADTTAGISPTSARWSPRRLLRSPAFYFVLRRLVTSFFVLLGATFLMYMLTVWSGDPRQNFESFPAAIRDNKIAAVTRALDLDQNVILRYLNWLRGAGGCFVPGVSCDLGKTIDGTQVTAVLGNAISTTLRLVILALFLAVVLGVIVGILSALRQYSGFDYTITFASFLFYSLPIFWVAVLLKEFGAIKFNNWLASPTIPIWVSVVAGVLVGLVLSGVIGGNGRKRAIAFGGSLVVVVAVLQYFSAVDWFARPALGVGLILVLSLLIALAATSLTAGLAARPVLSSAVITAVLGTIIGLVLQPVLRNPAISFLVVLLIITVIVSAAVGWFVGGEEYRSPAVRAAVFTGIGTGLMVLLDRVLSNFARFSDKKFGRPIPTVGDSTPNFSGNTWQHFLDLTTSLLLPTTALILISFASYTRYTRASMLEVMNQDYIRTARAKGLTERTVVMRHAFRNALIPLTTVVAYDFAAVLGGAVITENVFGWKGMGTLFISGLKDVNPNVVMAFFLVTGTAAVVFNLLADLLYTALDPRIRLQ</sequence>
<keyword evidence="4 7" id="KW-0812">Transmembrane</keyword>